<proteinExistence type="predicted"/>
<keyword evidence="1" id="KW-0812">Transmembrane</keyword>
<name>A0A1L1YM97_9HEMI</name>
<organism evidence="2">
    <name type="scientific">Neothoracaphis yanonis</name>
    <dbReference type="NCBI Taxonomy" id="30179"/>
    <lineage>
        <taxon>Eukaryota</taxon>
        <taxon>Metazoa</taxon>
        <taxon>Ecdysozoa</taxon>
        <taxon>Arthropoda</taxon>
        <taxon>Hexapoda</taxon>
        <taxon>Insecta</taxon>
        <taxon>Pterygota</taxon>
        <taxon>Neoptera</taxon>
        <taxon>Paraneoptera</taxon>
        <taxon>Hemiptera</taxon>
        <taxon>Sternorrhyncha</taxon>
        <taxon>Aphidomorpha</taxon>
        <taxon>Aphidoidea</taxon>
        <taxon>Aphididae</taxon>
        <taxon>Aphididae incertae sedis</taxon>
        <taxon>Neothoracaphis</taxon>
    </lineage>
</organism>
<dbReference type="EMBL" id="KP722574">
    <property type="protein sequence ID" value="AKM70056.1"/>
    <property type="molecule type" value="Genomic_DNA"/>
</dbReference>
<evidence type="ECO:0000313" key="2">
    <source>
        <dbReference type="EMBL" id="AKM70056.1"/>
    </source>
</evidence>
<keyword evidence="1" id="KW-1133">Transmembrane helix</keyword>
<reference evidence="2" key="1">
    <citation type="submission" date="2015-01" db="EMBL/GenBank/DDBJ databases">
        <title>Mitochondrial genomes reveal the phylogenetics of aphids.</title>
        <authorList>
            <person name="Wang Y."/>
            <person name="Chen J."/>
            <person name="Jiang L.-Y."/>
            <person name="Qiao G.-X."/>
        </authorList>
    </citation>
    <scope>NUCLEOTIDE SEQUENCE</scope>
</reference>
<accession>A0A1L1YM97</accession>
<gene>
    <name evidence="2" type="primary">atp8</name>
</gene>
<keyword evidence="1" id="KW-0472">Membrane</keyword>
<sequence length="49" mass="6250">MAPMNWLILFMFFMIMFYLLMNNLYFNFNKMPKMNKSKKNYMKNYNKFI</sequence>
<geneLocation type="mitochondrion" evidence="2"/>
<keyword evidence="2" id="KW-0496">Mitochondrion</keyword>
<feature type="transmembrane region" description="Helical" evidence="1">
    <location>
        <begin position="6"/>
        <end position="28"/>
    </location>
</feature>
<dbReference type="AlphaFoldDB" id="A0A1L1YM97"/>
<protein>
    <submittedName>
        <fullName evidence="2">ATP synthase subunit 8</fullName>
    </submittedName>
</protein>
<evidence type="ECO:0000256" key="1">
    <source>
        <dbReference type="SAM" id="Phobius"/>
    </source>
</evidence>